<accession>A0AAV4HAL9</accession>
<evidence type="ECO:0000256" key="5">
    <source>
        <dbReference type="SAM" id="Phobius"/>
    </source>
</evidence>
<protein>
    <submittedName>
        <fullName evidence="6">Zinc transporter ZIP1-like</fullName>
    </submittedName>
</protein>
<feature type="transmembrane region" description="Helical" evidence="5">
    <location>
        <begin position="45"/>
        <end position="66"/>
    </location>
</feature>
<feature type="transmembrane region" description="Helical" evidence="5">
    <location>
        <begin position="243"/>
        <end position="266"/>
    </location>
</feature>
<keyword evidence="7" id="KW-1185">Reference proteome</keyword>
<dbReference type="AlphaFoldDB" id="A0AAV4HAL9"/>
<feature type="transmembrane region" description="Helical" evidence="5">
    <location>
        <begin position="278"/>
        <end position="297"/>
    </location>
</feature>
<dbReference type="GO" id="GO:0005886">
    <property type="term" value="C:plasma membrane"/>
    <property type="evidence" value="ECO:0007669"/>
    <property type="project" value="TreeGrafter"/>
</dbReference>
<gene>
    <name evidence="6" type="ORF">ElyMa_002648200</name>
</gene>
<proteinExistence type="predicted"/>
<feature type="transmembrane region" description="Helical" evidence="5">
    <location>
        <begin position="216"/>
        <end position="237"/>
    </location>
</feature>
<keyword evidence="2 5" id="KW-0812">Transmembrane</keyword>
<dbReference type="GO" id="GO:0005385">
    <property type="term" value="F:zinc ion transmembrane transporter activity"/>
    <property type="evidence" value="ECO:0007669"/>
    <property type="project" value="TreeGrafter"/>
</dbReference>
<dbReference type="PANTHER" id="PTHR11040">
    <property type="entry name" value="ZINC/IRON TRANSPORTER"/>
    <property type="match status" value="1"/>
</dbReference>
<keyword evidence="3 5" id="KW-1133">Transmembrane helix</keyword>
<comment type="caution">
    <text evidence="6">The sequence shown here is derived from an EMBL/GenBank/DDBJ whole genome shotgun (WGS) entry which is preliminary data.</text>
</comment>
<feature type="transmembrane region" description="Helical" evidence="5">
    <location>
        <begin position="343"/>
        <end position="362"/>
    </location>
</feature>
<reference evidence="6 7" key="1">
    <citation type="journal article" date="2021" name="Elife">
        <title>Chloroplast acquisition without the gene transfer in kleptoplastic sea slugs, Plakobranchus ocellatus.</title>
        <authorList>
            <person name="Maeda T."/>
            <person name="Takahashi S."/>
            <person name="Yoshida T."/>
            <person name="Shimamura S."/>
            <person name="Takaki Y."/>
            <person name="Nagai Y."/>
            <person name="Toyoda A."/>
            <person name="Suzuki Y."/>
            <person name="Arimoto A."/>
            <person name="Ishii H."/>
            <person name="Satoh N."/>
            <person name="Nishiyama T."/>
            <person name="Hasebe M."/>
            <person name="Maruyama T."/>
            <person name="Minagawa J."/>
            <person name="Obokata J."/>
            <person name="Shigenobu S."/>
        </authorList>
    </citation>
    <scope>NUCLEOTIDE SEQUENCE [LARGE SCALE GENOMIC DNA]</scope>
</reference>
<comment type="subcellular location">
    <subcellularLocation>
        <location evidence="1">Membrane</location>
        <topology evidence="1">Multi-pass membrane protein</topology>
    </subcellularLocation>
</comment>
<dbReference type="PANTHER" id="PTHR11040:SF140">
    <property type="entry name" value="ZRT (ZRT), IRT- (IRT-) LIKE PROTEIN TRANSPORTER"/>
    <property type="match status" value="1"/>
</dbReference>
<evidence type="ECO:0000256" key="3">
    <source>
        <dbReference type="ARBA" id="ARBA00022989"/>
    </source>
</evidence>
<dbReference type="InterPro" id="IPR003689">
    <property type="entry name" value="ZIP"/>
</dbReference>
<evidence type="ECO:0000256" key="4">
    <source>
        <dbReference type="ARBA" id="ARBA00023136"/>
    </source>
</evidence>
<dbReference type="EMBL" id="BMAT01005464">
    <property type="protein sequence ID" value="GFR93650.1"/>
    <property type="molecule type" value="Genomic_DNA"/>
</dbReference>
<dbReference type="Proteomes" id="UP000762676">
    <property type="component" value="Unassembled WGS sequence"/>
</dbReference>
<evidence type="ECO:0000313" key="6">
    <source>
        <dbReference type="EMBL" id="GFR93650.1"/>
    </source>
</evidence>
<feature type="transmembrane region" description="Helical" evidence="5">
    <location>
        <begin position="86"/>
        <end position="107"/>
    </location>
</feature>
<name>A0AAV4HAL9_9GAST</name>
<feature type="transmembrane region" description="Helical" evidence="5">
    <location>
        <begin position="12"/>
        <end position="33"/>
    </location>
</feature>
<sequence length="370" mass="40341">MDVLISKILTAIVLFLLTIICSFIPYFMVLRGSRSIVSARQRDGVIAYLNCLAGGVFLGTLLMHILTEGSEQFDKYKETVELNTEYPLFNLFVAGGFFMVALVELFVHAQLHHHQPRTYDNCDDSHTVVHGTVGEVVHPSSQDLMTQSERLMGGSYGAIGATENGHKNASVTQSQVGIVGYQASAGQKSETVEILPRPPSPAHHEIQGHHPAGVRAFLLLVALSFHTIFDGLAVGLQDNTSEVWSVFAAITVHKSIIAFCLGLELFQSNMEKPWKAAAWLTFFGLMSPLGIGIGVGLTSGQIDHSAELLASSVLQGIAGGTFLYVTFLEILCMHIGHHSTGNFFYVFFALVGFVIMASTRLLDHDHDHDN</sequence>
<feature type="transmembrane region" description="Helical" evidence="5">
    <location>
        <begin position="309"/>
        <end position="331"/>
    </location>
</feature>
<evidence type="ECO:0000256" key="2">
    <source>
        <dbReference type="ARBA" id="ARBA00022692"/>
    </source>
</evidence>
<evidence type="ECO:0000256" key="1">
    <source>
        <dbReference type="ARBA" id="ARBA00004141"/>
    </source>
</evidence>
<evidence type="ECO:0000313" key="7">
    <source>
        <dbReference type="Proteomes" id="UP000762676"/>
    </source>
</evidence>
<dbReference type="Pfam" id="PF02535">
    <property type="entry name" value="Zip"/>
    <property type="match status" value="1"/>
</dbReference>
<organism evidence="6 7">
    <name type="scientific">Elysia marginata</name>
    <dbReference type="NCBI Taxonomy" id="1093978"/>
    <lineage>
        <taxon>Eukaryota</taxon>
        <taxon>Metazoa</taxon>
        <taxon>Spiralia</taxon>
        <taxon>Lophotrochozoa</taxon>
        <taxon>Mollusca</taxon>
        <taxon>Gastropoda</taxon>
        <taxon>Heterobranchia</taxon>
        <taxon>Euthyneura</taxon>
        <taxon>Panpulmonata</taxon>
        <taxon>Sacoglossa</taxon>
        <taxon>Placobranchoidea</taxon>
        <taxon>Plakobranchidae</taxon>
        <taxon>Elysia</taxon>
    </lineage>
</organism>
<keyword evidence="4 5" id="KW-0472">Membrane</keyword>